<name>A0A0C2Y4S5_HEBCY</name>
<keyword evidence="2" id="KW-1185">Reference proteome</keyword>
<dbReference type="Proteomes" id="UP000053424">
    <property type="component" value="Unassembled WGS sequence"/>
</dbReference>
<reference evidence="1 2" key="1">
    <citation type="submission" date="2014-04" db="EMBL/GenBank/DDBJ databases">
        <authorList>
            <consortium name="DOE Joint Genome Institute"/>
            <person name="Kuo A."/>
            <person name="Gay G."/>
            <person name="Dore J."/>
            <person name="Kohler A."/>
            <person name="Nagy L.G."/>
            <person name="Floudas D."/>
            <person name="Copeland A."/>
            <person name="Barry K.W."/>
            <person name="Cichocki N."/>
            <person name="Veneault-Fourrey C."/>
            <person name="LaButti K."/>
            <person name="Lindquist E.A."/>
            <person name="Lipzen A."/>
            <person name="Lundell T."/>
            <person name="Morin E."/>
            <person name="Murat C."/>
            <person name="Sun H."/>
            <person name="Tunlid A."/>
            <person name="Henrissat B."/>
            <person name="Grigoriev I.V."/>
            <person name="Hibbett D.S."/>
            <person name="Martin F."/>
            <person name="Nordberg H.P."/>
            <person name="Cantor M.N."/>
            <person name="Hua S.X."/>
        </authorList>
    </citation>
    <scope>NUCLEOTIDE SEQUENCE [LARGE SCALE GENOMIC DNA]</scope>
    <source>
        <strain evidence="2">h7</strain>
    </source>
</reference>
<proteinExistence type="predicted"/>
<sequence length="55" mass="6415">MRSYSLMSFIPLYKLWYVITARYIASPIYPWPLVPDVRLDAKGVLLEDLAVIQVE</sequence>
<reference evidence="2" key="2">
    <citation type="submission" date="2015-01" db="EMBL/GenBank/DDBJ databases">
        <title>Evolutionary Origins and Diversification of the Mycorrhizal Mutualists.</title>
        <authorList>
            <consortium name="DOE Joint Genome Institute"/>
            <consortium name="Mycorrhizal Genomics Consortium"/>
            <person name="Kohler A."/>
            <person name="Kuo A."/>
            <person name="Nagy L.G."/>
            <person name="Floudas D."/>
            <person name="Copeland A."/>
            <person name="Barry K.W."/>
            <person name="Cichocki N."/>
            <person name="Veneault-Fourrey C."/>
            <person name="LaButti K."/>
            <person name="Lindquist E.A."/>
            <person name="Lipzen A."/>
            <person name="Lundell T."/>
            <person name="Morin E."/>
            <person name="Murat C."/>
            <person name="Riley R."/>
            <person name="Ohm R."/>
            <person name="Sun H."/>
            <person name="Tunlid A."/>
            <person name="Henrissat B."/>
            <person name="Grigoriev I.V."/>
            <person name="Hibbett D.S."/>
            <person name="Martin F."/>
        </authorList>
    </citation>
    <scope>NUCLEOTIDE SEQUENCE [LARGE SCALE GENOMIC DNA]</scope>
    <source>
        <strain evidence="2">h7</strain>
    </source>
</reference>
<organism evidence="1 2">
    <name type="scientific">Hebeloma cylindrosporum</name>
    <dbReference type="NCBI Taxonomy" id="76867"/>
    <lineage>
        <taxon>Eukaryota</taxon>
        <taxon>Fungi</taxon>
        <taxon>Dikarya</taxon>
        <taxon>Basidiomycota</taxon>
        <taxon>Agaricomycotina</taxon>
        <taxon>Agaricomycetes</taxon>
        <taxon>Agaricomycetidae</taxon>
        <taxon>Agaricales</taxon>
        <taxon>Agaricineae</taxon>
        <taxon>Hymenogastraceae</taxon>
        <taxon>Hebeloma</taxon>
    </lineage>
</organism>
<dbReference type="AlphaFoldDB" id="A0A0C2Y4S5"/>
<dbReference type="HOGENOM" id="CLU_3032592_0_0_1"/>
<evidence type="ECO:0000313" key="1">
    <source>
        <dbReference type="EMBL" id="KIM44873.1"/>
    </source>
</evidence>
<dbReference type="EMBL" id="KN831773">
    <property type="protein sequence ID" value="KIM44873.1"/>
    <property type="molecule type" value="Genomic_DNA"/>
</dbReference>
<evidence type="ECO:0000313" key="2">
    <source>
        <dbReference type="Proteomes" id="UP000053424"/>
    </source>
</evidence>
<accession>A0A0C2Y4S5</accession>
<gene>
    <name evidence="1" type="ORF">M413DRAFT_364743</name>
</gene>
<protein>
    <submittedName>
        <fullName evidence="1">Uncharacterized protein</fullName>
    </submittedName>
</protein>